<dbReference type="GeneID" id="19046562"/>
<dbReference type="PaxDb" id="2903-EOD29213"/>
<dbReference type="KEGG" id="ehx:EMIHUDRAFT_446957"/>
<evidence type="ECO:0000313" key="2">
    <source>
        <dbReference type="Proteomes" id="UP000013827"/>
    </source>
</evidence>
<dbReference type="Proteomes" id="UP000013827">
    <property type="component" value="Unassembled WGS sequence"/>
</dbReference>
<reference evidence="2" key="1">
    <citation type="journal article" date="2013" name="Nature">
        <title>Pan genome of the phytoplankton Emiliania underpins its global distribution.</title>
        <authorList>
            <person name="Read B.A."/>
            <person name="Kegel J."/>
            <person name="Klute M.J."/>
            <person name="Kuo A."/>
            <person name="Lefebvre S.C."/>
            <person name="Maumus F."/>
            <person name="Mayer C."/>
            <person name="Miller J."/>
            <person name="Monier A."/>
            <person name="Salamov A."/>
            <person name="Young J."/>
            <person name="Aguilar M."/>
            <person name="Claverie J.M."/>
            <person name="Frickenhaus S."/>
            <person name="Gonzalez K."/>
            <person name="Herman E.K."/>
            <person name="Lin Y.C."/>
            <person name="Napier J."/>
            <person name="Ogata H."/>
            <person name="Sarno A.F."/>
            <person name="Shmutz J."/>
            <person name="Schroeder D."/>
            <person name="de Vargas C."/>
            <person name="Verret F."/>
            <person name="von Dassow P."/>
            <person name="Valentin K."/>
            <person name="Van de Peer Y."/>
            <person name="Wheeler G."/>
            <person name="Dacks J.B."/>
            <person name="Delwiche C.F."/>
            <person name="Dyhrman S.T."/>
            <person name="Glockner G."/>
            <person name="John U."/>
            <person name="Richards T."/>
            <person name="Worden A.Z."/>
            <person name="Zhang X."/>
            <person name="Grigoriev I.V."/>
            <person name="Allen A.E."/>
            <person name="Bidle K."/>
            <person name="Borodovsky M."/>
            <person name="Bowler C."/>
            <person name="Brownlee C."/>
            <person name="Cock J.M."/>
            <person name="Elias M."/>
            <person name="Gladyshev V.N."/>
            <person name="Groth M."/>
            <person name="Guda C."/>
            <person name="Hadaegh A."/>
            <person name="Iglesias-Rodriguez M.D."/>
            <person name="Jenkins J."/>
            <person name="Jones B.M."/>
            <person name="Lawson T."/>
            <person name="Leese F."/>
            <person name="Lindquist E."/>
            <person name="Lobanov A."/>
            <person name="Lomsadze A."/>
            <person name="Malik S.B."/>
            <person name="Marsh M.E."/>
            <person name="Mackinder L."/>
            <person name="Mock T."/>
            <person name="Mueller-Roeber B."/>
            <person name="Pagarete A."/>
            <person name="Parker M."/>
            <person name="Probert I."/>
            <person name="Quesneville H."/>
            <person name="Raines C."/>
            <person name="Rensing S.A."/>
            <person name="Riano-Pachon D.M."/>
            <person name="Richier S."/>
            <person name="Rokitta S."/>
            <person name="Shiraiwa Y."/>
            <person name="Soanes D.M."/>
            <person name="van der Giezen M."/>
            <person name="Wahlund T.M."/>
            <person name="Williams B."/>
            <person name="Wilson W."/>
            <person name="Wolfe G."/>
            <person name="Wurch L.L."/>
        </authorList>
    </citation>
    <scope>NUCLEOTIDE SEQUENCE</scope>
</reference>
<proteinExistence type="predicted"/>
<dbReference type="HOGENOM" id="CLU_819987_0_0_1"/>
<dbReference type="KEGG" id="ehx:EMIHUDRAFT_434614"/>
<reference evidence="1" key="2">
    <citation type="submission" date="2024-10" db="UniProtKB">
        <authorList>
            <consortium name="EnsemblProtists"/>
        </authorList>
    </citation>
    <scope>IDENTIFICATION</scope>
</reference>
<organism evidence="1 2">
    <name type="scientific">Emiliania huxleyi (strain CCMP1516)</name>
    <dbReference type="NCBI Taxonomy" id="280463"/>
    <lineage>
        <taxon>Eukaryota</taxon>
        <taxon>Haptista</taxon>
        <taxon>Haptophyta</taxon>
        <taxon>Prymnesiophyceae</taxon>
        <taxon>Isochrysidales</taxon>
        <taxon>Noelaerhabdaceae</taxon>
        <taxon>Emiliania</taxon>
    </lineage>
</organism>
<sequence length="339" mass="36272">MGLMQVECPAGAGAGQRIKIVANGAEYEVEVPAGVVAGQTFQIEGADRDRGHTMSVDKIAPVPAKRPAPPDRIQLSVDPASPWMPSDEILEEFFFDDELTRQFFSDKERCEMTGLAVLFPPAAPCTMITCSLADVNAADFAYSRWVAVSKENIYIVRRKRKADWRFDCCDINESRKTIPINNVQDIMINEPAAYAAWCCFVPNVLTSVAIETAGTGGAMGGGDPRVDPSFGMLQGLLDPQRFRNVVLNLKKGIYIEPGGGTRAVGAPPAVDSLGRTLGALGLPAAGTLATAAAASPAIGGSAMEQYLAEMVGVLHNIDQNLFHIRSRVPDRLFTGPCSS</sequence>
<dbReference type="AlphaFoldDB" id="A0A0D3K0C8"/>
<evidence type="ECO:0000313" key="1">
    <source>
        <dbReference type="EnsemblProtists" id="EOD29213"/>
    </source>
</evidence>
<dbReference type="GeneID" id="17282988"/>
<accession>A0A0D3K0C8</accession>
<name>A0A0D3K0C8_EMIH1</name>
<dbReference type="EnsemblProtists" id="EOD37718">
    <property type="protein sequence ID" value="EOD37718"/>
    <property type="gene ID" value="EMIHUDRAFT_446957"/>
</dbReference>
<keyword evidence="2" id="KW-1185">Reference proteome</keyword>
<protein>
    <submittedName>
        <fullName evidence="1">Uncharacterized protein</fullName>
    </submittedName>
</protein>
<dbReference type="EnsemblProtists" id="EOD29213">
    <property type="protein sequence ID" value="EOD29213"/>
    <property type="gene ID" value="EMIHUDRAFT_434614"/>
</dbReference>
<dbReference type="RefSeq" id="XP_005781642.1">
    <property type="nucleotide sequence ID" value="XM_005781585.1"/>
</dbReference>
<dbReference type="RefSeq" id="XP_005790147.1">
    <property type="nucleotide sequence ID" value="XM_005790090.1"/>
</dbReference>